<evidence type="ECO:0000256" key="1">
    <source>
        <dbReference type="SAM" id="MobiDB-lite"/>
    </source>
</evidence>
<protein>
    <submittedName>
        <fullName evidence="2">Uncharacterized protein</fullName>
    </submittedName>
</protein>
<feature type="region of interest" description="Disordered" evidence="1">
    <location>
        <begin position="154"/>
        <end position="178"/>
    </location>
</feature>
<keyword evidence="3" id="KW-1185">Reference proteome</keyword>
<dbReference type="AlphaFoldDB" id="A0A9D5A130"/>
<proteinExistence type="predicted"/>
<accession>A0A9D5A130</accession>
<evidence type="ECO:0000313" key="3">
    <source>
        <dbReference type="Proteomes" id="UP001058974"/>
    </source>
</evidence>
<gene>
    <name evidence="2" type="ORF">KIW84_076420</name>
</gene>
<name>A0A9D5A130_PEA</name>
<reference evidence="2 3" key="1">
    <citation type="journal article" date="2022" name="Nat. Genet.">
        <title>Improved pea reference genome and pan-genome highlight genomic features and evolutionary characteristics.</title>
        <authorList>
            <person name="Yang T."/>
            <person name="Liu R."/>
            <person name="Luo Y."/>
            <person name="Hu S."/>
            <person name="Wang D."/>
            <person name="Wang C."/>
            <person name="Pandey M.K."/>
            <person name="Ge S."/>
            <person name="Xu Q."/>
            <person name="Li N."/>
            <person name="Li G."/>
            <person name="Huang Y."/>
            <person name="Saxena R.K."/>
            <person name="Ji Y."/>
            <person name="Li M."/>
            <person name="Yan X."/>
            <person name="He Y."/>
            <person name="Liu Y."/>
            <person name="Wang X."/>
            <person name="Xiang C."/>
            <person name="Varshney R.K."/>
            <person name="Ding H."/>
            <person name="Gao S."/>
            <person name="Zong X."/>
        </authorList>
    </citation>
    <scope>NUCLEOTIDE SEQUENCE [LARGE SCALE GENOMIC DNA]</scope>
    <source>
        <strain evidence="2 3">cv. Zhongwan 6</strain>
    </source>
</reference>
<dbReference type="Proteomes" id="UP001058974">
    <property type="component" value="Chromosome 7"/>
</dbReference>
<evidence type="ECO:0000313" key="2">
    <source>
        <dbReference type="EMBL" id="KAI5391596.1"/>
    </source>
</evidence>
<sequence length="210" mass="23774">MGRRSFQVEKRNFITGVMREVTHALDLGLILRLDEGFTHFINDVQAEEIANHNLCSNVNEHIWVEHSVEDMLSKVLKPDVDQFSECSNDDIIDDNYSTGGGGIRFDDSEKERTCERDEGFVQVKVERSISGNRVNVNGKSHIFNVMGSKDVEYDNEDLESSDSDVKNTHAPKRSSDRLKSVWRSKNNVGSGLTLVAPLIVDEEPSMEKMR</sequence>
<organism evidence="2 3">
    <name type="scientific">Pisum sativum</name>
    <name type="common">Garden pea</name>
    <name type="synonym">Lathyrus oleraceus</name>
    <dbReference type="NCBI Taxonomy" id="3888"/>
    <lineage>
        <taxon>Eukaryota</taxon>
        <taxon>Viridiplantae</taxon>
        <taxon>Streptophyta</taxon>
        <taxon>Embryophyta</taxon>
        <taxon>Tracheophyta</taxon>
        <taxon>Spermatophyta</taxon>
        <taxon>Magnoliopsida</taxon>
        <taxon>eudicotyledons</taxon>
        <taxon>Gunneridae</taxon>
        <taxon>Pentapetalae</taxon>
        <taxon>rosids</taxon>
        <taxon>fabids</taxon>
        <taxon>Fabales</taxon>
        <taxon>Fabaceae</taxon>
        <taxon>Papilionoideae</taxon>
        <taxon>50 kb inversion clade</taxon>
        <taxon>NPAAA clade</taxon>
        <taxon>Hologalegina</taxon>
        <taxon>IRL clade</taxon>
        <taxon>Fabeae</taxon>
        <taxon>Lathyrus</taxon>
    </lineage>
</organism>
<dbReference type="EMBL" id="JAMSHJ010000007">
    <property type="protein sequence ID" value="KAI5391596.1"/>
    <property type="molecule type" value="Genomic_DNA"/>
</dbReference>
<comment type="caution">
    <text evidence="2">The sequence shown here is derived from an EMBL/GenBank/DDBJ whole genome shotgun (WGS) entry which is preliminary data.</text>
</comment>
<feature type="compositionally biased region" description="Basic and acidic residues" evidence="1">
    <location>
        <begin position="163"/>
        <end position="178"/>
    </location>
</feature>
<dbReference type="Gramene" id="Psat07G0642000-T1">
    <property type="protein sequence ID" value="KAI5391596.1"/>
    <property type="gene ID" value="KIW84_076420"/>
</dbReference>